<comment type="caution">
    <text evidence="2">The sequence shown here is derived from an EMBL/GenBank/DDBJ whole genome shotgun (WGS) entry which is preliminary data.</text>
</comment>
<name>A0ABQ9ILW4_9NEOP</name>
<dbReference type="Proteomes" id="UP001159363">
    <property type="component" value="Chromosome 1"/>
</dbReference>
<feature type="region of interest" description="Disordered" evidence="1">
    <location>
        <begin position="299"/>
        <end position="318"/>
    </location>
</feature>
<feature type="compositionally biased region" description="Basic residues" evidence="1">
    <location>
        <begin position="93"/>
        <end position="112"/>
    </location>
</feature>
<keyword evidence="3" id="KW-1185">Reference proteome</keyword>
<feature type="compositionally biased region" description="Low complexity" evidence="1">
    <location>
        <begin position="403"/>
        <end position="413"/>
    </location>
</feature>
<evidence type="ECO:0000313" key="3">
    <source>
        <dbReference type="Proteomes" id="UP001159363"/>
    </source>
</evidence>
<feature type="compositionally biased region" description="Basic and acidic residues" evidence="1">
    <location>
        <begin position="391"/>
        <end position="400"/>
    </location>
</feature>
<evidence type="ECO:0000313" key="2">
    <source>
        <dbReference type="EMBL" id="KAJ8897690.1"/>
    </source>
</evidence>
<feature type="region of interest" description="Disordered" evidence="1">
    <location>
        <begin position="324"/>
        <end position="345"/>
    </location>
</feature>
<feature type="region of interest" description="Disordered" evidence="1">
    <location>
        <begin position="49"/>
        <end position="114"/>
    </location>
</feature>
<dbReference type="EMBL" id="JARBHB010000001">
    <property type="protein sequence ID" value="KAJ8897690.1"/>
    <property type="molecule type" value="Genomic_DNA"/>
</dbReference>
<feature type="compositionally biased region" description="Polar residues" evidence="1">
    <location>
        <begin position="63"/>
        <end position="73"/>
    </location>
</feature>
<feature type="region of interest" description="Disordered" evidence="1">
    <location>
        <begin position="389"/>
        <end position="421"/>
    </location>
</feature>
<gene>
    <name evidence="2" type="ORF">PR048_003040</name>
</gene>
<reference evidence="2 3" key="1">
    <citation type="submission" date="2023-02" db="EMBL/GenBank/DDBJ databases">
        <title>LHISI_Scaffold_Assembly.</title>
        <authorList>
            <person name="Stuart O.P."/>
            <person name="Cleave R."/>
            <person name="Magrath M.J.L."/>
            <person name="Mikheyev A.S."/>
        </authorList>
    </citation>
    <scope>NUCLEOTIDE SEQUENCE [LARGE SCALE GENOMIC DNA]</scope>
    <source>
        <strain evidence="2">Daus_M_001</strain>
        <tissue evidence="2">Leg muscle</tissue>
    </source>
</reference>
<proteinExistence type="predicted"/>
<sequence length="421" mass="48031">MRTGEEDVTDSRSRPCNFSLRIGKRPRVLSRRSSKPTTYVLDEFRPVKQQSTTQFIDEERSTASKTPTATIHRQNTEKLVKRTSMTGYDPKPPRRRKSTKKKTSNHKKKNNLKRKEEQVMLENGMIPLPCVFGEAPFPKLLTSTEARHAEFNEGPVSLGGPSMYRLQFTDKPIEPRQQSEMIVLQCLAHSLMILVRALEFLLLSDTKKNAVRDIVERVKTLKWQWAGHIARRCADGWKTAMMDWIPRDLKRTRGRPPDRWDRDSKGSRCELEEHCTRSISLEGIRNNLCDAIFNAGMNGREEEEDPRGNPPTSGIFRHDSHMRKFRDHRGPQHADELPPPPPRTRIEIRSISAEEVGVRVRSTASACCRGHRVSLSSVTPLVEAVIRRTPSLRENRRDNGNESPSSGSAFLSSLERGRAAP</sequence>
<evidence type="ECO:0000256" key="1">
    <source>
        <dbReference type="SAM" id="MobiDB-lite"/>
    </source>
</evidence>
<protein>
    <submittedName>
        <fullName evidence="2">Uncharacterized protein</fullName>
    </submittedName>
</protein>
<organism evidence="2 3">
    <name type="scientific">Dryococelus australis</name>
    <dbReference type="NCBI Taxonomy" id="614101"/>
    <lineage>
        <taxon>Eukaryota</taxon>
        <taxon>Metazoa</taxon>
        <taxon>Ecdysozoa</taxon>
        <taxon>Arthropoda</taxon>
        <taxon>Hexapoda</taxon>
        <taxon>Insecta</taxon>
        <taxon>Pterygota</taxon>
        <taxon>Neoptera</taxon>
        <taxon>Polyneoptera</taxon>
        <taxon>Phasmatodea</taxon>
        <taxon>Verophasmatodea</taxon>
        <taxon>Anareolatae</taxon>
        <taxon>Phasmatidae</taxon>
        <taxon>Eurycanthinae</taxon>
        <taxon>Dryococelus</taxon>
    </lineage>
</organism>
<accession>A0ABQ9ILW4</accession>